<evidence type="ECO:0000313" key="13">
    <source>
        <dbReference type="Proteomes" id="UP000433104"/>
    </source>
</evidence>
<keyword evidence="10" id="KW-0675">Receptor</keyword>
<keyword evidence="8" id="KW-0157">Chromophore</keyword>
<evidence type="ECO:0000256" key="1">
    <source>
        <dbReference type="ARBA" id="ARBA00004141"/>
    </source>
</evidence>
<keyword evidence="5 11" id="KW-0812">Transmembrane</keyword>
<dbReference type="InterPro" id="IPR001425">
    <property type="entry name" value="Arc/bac/fun_rhodopsins"/>
</dbReference>
<sequence>MTETSWLWTYVACMAAGAVLFFFWSRDPRHVPQYEYAVAIMIPVWSGLAYTAMALGQGTIEVSGQTVYFARYLDWLVTTPLILFVLASTGMFFRPLDKTTIFTLVGLDVIMILSGLFADLSGESAAKWFWYATGCVCLALILGILWGRVRREAFAHNAEIGGAFTRVNTYFTLMWLGYPTVWALGPSGIGVIDSTTEVALFVILPIFSKVGFSIYDLYELRKLAPKFSEFDEPNPNSRLRKTIP</sequence>
<gene>
    <name evidence="12" type="ORF">GRI38_02535</name>
</gene>
<keyword evidence="4" id="KW-0716">Sensory transduction</keyword>
<dbReference type="EMBL" id="WTYW01000001">
    <property type="protein sequence ID" value="MXO84911.1"/>
    <property type="molecule type" value="Genomic_DNA"/>
</dbReference>
<reference evidence="12 13" key="1">
    <citation type="submission" date="2019-12" db="EMBL/GenBank/DDBJ databases">
        <title>Genomic-based taxomic classification of the family Erythrobacteraceae.</title>
        <authorList>
            <person name="Xu L."/>
        </authorList>
    </citation>
    <scope>NUCLEOTIDE SEQUENCE [LARGE SCALE GENOMIC DNA]</scope>
    <source>
        <strain evidence="12 13">MCCC 1A09962</strain>
    </source>
</reference>
<feature type="transmembrane region" description="Helical" evidence="11">
    <location>
        <begin position="100"/>
        <end position="122"/>
    </location>
</feature>
<comment type="similarity">
    <text evidence="2">Belongs to the archaeal/bacterial/fungal opsin family.</text>
</comment>
<keyword evidence="6" id="KW-0681">Retinal protein</keyword>
<dbReference type="Proteomes" id="UP000433104">
    <property type="component" value="Unassembled WGS sequence"/>
</dbReference>
<evidence type="ECO:0000313" key="12">
    <source>
        <dbReference type="EMBL" id="MXO84911.1"/>
    </source>
</evidence>
<feature type="transmembrane region" description="Helical" evidence="11">
    <location>
        <begin position="75"/>
        <end position="93"/>
    </location>
</feature>
<accession>A0A844Z8J9</accession>
<dbReference type="GO" id="GO:0005216">
    <property type="term" value="F:monoatomic ion channel activity"/>
    <property type="evidence" value="ECO:0007669"/>
    <property type="project" value="InterPro"/>
</dbReference>
<evidence type="ECO:0000256" key="9">
    <source>
        <dbReference type="ARBA" id="ARBA00023136"/>
    </source>
</evidence>
<keyword evidence="13" id="KW-1185">Reference proteome</keyword>
<dbReference type="OrthoDB" id="70408at2"/>
<feature type="transmembrane region" description="Helical" evidence="11">
    <location>
        <begin position="170"/>
        <end position="192"/>
    </location>
</feature>
<evidence type="ECO:0000256" key="5">
    <source>
        <dbReference type="ARBA" id="ARBA00022692"/>
    </source>
</evidence>
<evidence type="ECO:0000256" key="2">
    <source>
        <dbReference type="ARBA" id="ARBA00008130"/>
    </source>
</evidence>
<protein>
    <submittedName>
        <fullName evidence="12">Bacteriorhodopsin</fullName>
    </submittedName>
</protein>
<dbReference type="PRINTS" id="PR00251">
    <property type="entry name" value="BACTRLOPSIN"/>
</dbReference>
<feature type="transmembrane region" description="Helical" evidence="11">
    <location>
        <begin position="6"/>
        <end position="24"/>
    </location>
</feature>
<dbReference type="AlphaFoldDB" id="A0A844Z8J9"/>
<evidence type="ECO:0000256" key="3">
    <source>
        <dbReference type="ARBA" id="ARBA00022543"/>
    </source>
</evidence>
<dbReference type="SUPFAM" id="SSF81321">
    <property type="entry name" value="Family A G protein-coupled receptor-like"/>
    <property type="match status" value="1"/>
</dbReference>
<name>A0A844Z8J9_9SPHN</name>
<feature type="transmembrane region" description="Helical" evidence="11">
    <location>
        <begin position="198"/>
        <end position="218"/>
    </location>
</feature>
<comment type="subcellular location">
    <subcellularLocation>
        <location evidence="1">Membrane</location>
        <topology evidence="1">Multi-pass membrane protein</topology>
    </subcellularLocation>
</comment>
<dbReference type="GO" id="GO:0009881">
    <property type="term" value="F:photoreceptor activity"/>
    <property type="evidence" value="ECO:0007669"/>
    <property type="project" value="UniProtKB-KW"/>
</dbReference>
<dbReference type="Pfam" id="PF01036">
    <property type="entry name" value="Bac_rhodopsin"/>
    <property type="match status" value="1"/>
</dbReference>
<feature type="transmembrane region" description="Helical" evidence="11">
    <location>
        <begin position="128"/>
        <end position="149"/>
    </location>
</feature>
<evidence type="ECO:0000256" key="11">
    <source>
        <dbReference type="SAM" id="Phobius"/>
    </source>
</evidence>
<evidence type="ECO:0000256" key="7">
    <source>
        <dbReference type="ARBA" id="ARBA00022989"/>
    </source>
</evidence>
<dbReference type="InterPro" id="IPR018229">
    <property type="entry name" value="Rhodopsin_retinal_BS"/>
</dbReference>
<dbReference type="RefSeq" id="WP_160681410.1">
    <property type="nucleotide sequence ID" value="NZ_WTYW01000001.1"/>
</dbReference>
<dbReference type="GO" id="GO:0016020">
    <property type="term" value="C:membrane"/>
    <property type="evidence" value="ECO:0007669"/>
    <property type="project" value="UniProtKB-SubCell"/>
</dbReference>
<dbReference type="SMART" id="SM01021">
    <property type="entry name" value="Bac_rhodopsin"/>
    <property type="match status" value="1"/>
</dbReference>
<dbReference type="PROSITE" id="PS00950">
    <property type="entry name" value="BACTERIAL_OPSIN_1"/>
    <property type="match status" value="1"/>
</dbReference>
<keyword evidence="9 11" id="KW-0472">Membrane</keyword>
<dbReference type="PANTHER" id="PTHR28286">
    <property type="match status" value="1"/>
</dbReference>
<proteinExistence type="inferred from homology"/>
<comment type="caution">
    <text evidence="12">The sequence shown here is derived from an EMBL/GenBank/DDBJ whole genome shotgun (WGS) entry which is preliminary data.</text>
</comment>
<keyword evidence="7 11" id="KW-1133">Transmembrane helix</keyword>
<evidence type="ECO:0000256" key="10">
    <source>
        <dbReference type="ARBA" id="ARBA00023170"/>
    </source>
</evidence>
<organism evidence="12 13">
    <name type="scientific">Parapontixanthobacter aurantiacus</name>
    <dbReference type="NCBI Taxonomy" id="1463599"/>
    <lineage>
        <taxon>Bacteria</taxon>
        <taxon>Pseudomonadati</taxon>
        <taxon>Pseudomonadota</taxon>
        <taxon>Alphaproteobacteria</taxon>
        <taxon>Sphingomonadales</taxon>
        <taxon>Erythrobacteraceae</taxon>
        <taxon>Parapontixanthobacter</taxon>
    </lineage>
</organism>
<evidence type="ECO:0000256" key="6">
    <source>
        <dbReference type="ARBA" id="ARBA00022925"/>
    </source>
</evidence>
<feature type="transmembrane region" description="Helical" evidence="11">
    <location>
        <begin position="36"/>
        <end position="55"/>
    </location>
</feature>
<evidence type="ECO:0000256" key="4">
    <source>
        <dbReference type="ARBA" id="ARBA00022606"/>
    </source>
</evidence>
<dbReference type="Gene3D" id="1.20.1070.10">
    <property type="entry name" value="Rhodopsin 7-helix transmembrane proteins"/>
    <property type="match status" value="1"/>
</dbReference>
<dbReference type="GO" id="GO:0007602">
    <property type="term" value="P:phototransduction"/>
    <property type="evidence" value="ECO:0007669"/>
    <property type="project" value="UniProtKB-KW"/>
</dbReference>
<keyword evidence="3" id="KW-0600">Photoreceptor protein</keyword>
<evidence type="ECO:0000256" key="8">
    <source>
        <dbReference type="ARBA" id="ARBA00022991"/>
    </source>
</evidence>
<dbReference type="PANTHER" id="PTHR28286:SF2">
    <property type="entry name" value="BACTERIORHODOPSIN _OPSIN, NOPA (EUROFUNG)"/>
    <property type="match status" value="1"/>
</dbReference>